<evidence type="ECO:0000259" key="2">
    <source>
        <dbReference type="Pfam" id="PF01464"/>
    </source>
</evidence>
<evidence type="ECO:0000256" key="1">
    <source>
        <dbReference type="SAM" id="SignalP"/>
    </source>
</evidence>
<protein>
    <submittedName>
        <fullName evidence="3">Lytic transglycosylase domain-containing protein</fullName>
    </submittedName>
</protein>
<dbReference type="EMBL" id="CP054842">
    <property type="protein sequence ID" value="QKV55691.1"/>
    <property type="molecule type" value="Genomic_DNA"/>
</dbReference>
<dbReference type="InterPro" id="IPR023346">
    <property type="entry name" value="Lysozyme-like_dom_sf"/>
</dbReference>
<dbReference type="RefSeq" id="WP_175506477.1">
    <property type="nucleotide sequence ID" value="NZ_CP054842.1"/>
</dbReference>
<geneLocation type="plasmid" evidence="3 4">
    <name>unnamed2</name>
</geneLocation>
<proteinExistence type="predicted"/>
<keyword evidence="4" id="KW-1185">Reference proteome</keyword>
<dbReference type="KEGG" id="aant:HUK68_22315"/>
<gene>
    <name evidence="3" type="ORF">HUK68_22315</name>
</gene>
<dbReference type="SUPFAM" id="SSF53955">
    <property type="entry name" value="Lysozyme-like"/>
    <property type="match status" value="1"/>
</dbReference>
<name>A0A6N1X8J5_9BURK</name>
<keyword evidence="1" id="KW-0732">Signal</keyword>
<dbReference type="InterPro" id="IPR008258">
    <property type="entry name" value="Transglycosylase_SLT_dom_1"/>
</dbReference>
<feature type="chain" id="PRO_5026969130" evidence="1">
    <location>
        <begin position="22"/>
        <end position="297"/>
    </location>
</feature>
<keyword evidence="3" id="KW-0614">Plasmid</keyword>
<reference evidence="3 4" key="1">
    <citation type="submission" date="2020-06" db="EMBL/GenBank/DDBJ databases">
        <title>Acidovorax antarctica sp. nov., isolated from Corinth ice sheet soil, Antarctic Fields Peninsula.</title>
        <authorList>
            <person name="Xu Q."/>
            <person name="Peng F."/>
        </authorList>
    </citation>
    <scope>NUCLEOTIDE SEQUENCE [LARGE SCALE GENOMIC DNA]</scope>
    <source>
        <strain evidence="3 4">16-35-5</strain>
        <plasmid evidence="3 4">unnamed2</plasmid>
    </source>
</reference>
<accession>A0A6N1X8J5</accession>
<dbReference type="Pfam" id="PF01464">
    <property type="entry name" value="SLT"/>
    <property type="match status" value="1"/>
</dbReference>
<feature type="domain" description="Transglycosylase SLT" evidence="2">
    <location>
        <begin position="33"/>
        <end position="144"/>
    </location>
</feature>
<evidence type="ECO:0000313" key="3">
    <source>
        <dbReference type="EMBL" id="QKV55691.1"/>
    </source>
</evidence>
<evidence type="ECO:0000313" key="4">
    <source>
        <dbReference type="Proteomes" id="UP000509579"/>
    </source>
</evidence>
<organism evidence="3 4">
    <name type="scientific">Comamonas antarctica</name>
    <dbReference type="NCBI Taxonomy" id="2743470"/>
    <lineage>
        <taxon>Bacteria</taxon>
        <taxon>Pseudomonadati</taxon>
        <taxon>Pseudomonadota</taxon>
        <taxon>Betaproteobacteria</taxon>
        <taxon>Burkholderiales</taxon>
        <taxon>Comamonadaceae</taxon>
        <taxon>Comamonas</taxon>
    </lineage>
</organism>
<dbReference type="CDD" id="cd16892">
    <property type="entry name" value="LT_VirB1-like"/>
    <property type="match status" value="1"/>
</dbReference>
<dbReference type="Gene3D" id="1.10.530.10">
    <property type="match status" value="1"/>
</dbReference>
<dbReference type="AlphaFoldDB" id="A0A6N1X8J5"/>
<sequence>MRVRSFITVLAGLLPCIAALAQPAASQSFDELAAQCAPDIHPSTLKAVLSTESSWNPYAIGVVGGKLERQPRNLAEAVAAAHELERQGFNFSLGLGQVNRHNLAKHGETYATILEPCRNLKVGGIILKDCFQRAKKTIADEQNALRAAFSCYFSGNFTRGFRPGSAGQPSYVQKVVANASGQAPPVPVVPAIEPQSSDDPAAVRAAVRPAERTKQTETPSRWVVFAESARPSDPPVVQLREDAANESTVKVRFVTPTPVVAHSAFVEQGPGKGKPLARQLEAASSDRQDAPFVQFVH</sequence>
<feature type="signal peptide" evidence="1">
    <location>
        <begin position="1"/>
        <end position="21"/>
    </location>
</feature>
<dbReference type="Proteomes" id="UP000509579">
    <property type="component" value="Plasmid unnamed2"/>
</dbReference>